<dbReference type="Proteomes" id="UP001596378">
    <property type="component" value="Unassembled WGS sequence"/>
</dbReference>
<dbReference type="NCBIfam" id="TIGR02384">
    <property type="entry name" value="RelB_DinJ"/>
    <property type="match status" value="1"/>
</dbReference>
<dbReference type="RefSeq" id="WP_378046336.1">
    <property type="nucleotide sequence ID" value="NZ_JBHMDN010000010.1"/>
</dbReference>
<sequence length="98" mass="11333">MVRTLYSFVNINTRMDEDLKKEAESHFSELGLNRTTAFNIFVRQSLRQGGIPFEITTQTDPFYNPANLKRLKQSIQQMEQGKIVTPAMNDLEHIADSR</sequence>
<gene>
    <name evidence="1" type="ORF">ACFQMJ_15705</name>
</gene>
<evidence type="ECO:0000313" key="1">
    <source>
        <dbReference type="EMBL" id="MFC7149971.1"/>
    </source>
</evidence>
<evidence type="ECO:0000313" key="2">
    <source>
        <dbReference type="Proteomes" id="UP001596378"/>
    </source>
</evidence>
<accession>A0ABW2FCR6</accession>
<comment type="caution">
    <text evidence="1">The sequence shown here is derived from an EMBL/GenBank/DDBJ whole genome shotgun (WGS) entry which is preliminary data.</text>
</comment>
<protein>
    <submittedName>
        <fullName evidence="1">Type II toxin-antitoxin system RelB/DinJ family antitoxin</fullName>
    </submittedName>
</protein>
<organism evidence="1 2">
    <name type="scientific">Cohnella cellulosilytica</name>
    <dbReference type="NCBI Taxonomy" id="986710"/>
    <lineage>
        <taxon>Bacteria</taxon>
        <taxon>Bacillati</taxon>
        <taxon>Bacillota</taxon>
        <taxon>Bacilli</taxon>
        <taxon>Bacillales</taxon>
        <taxon>Paenibacillaceae</taxon>
        <taxon>Cohnella</taxon>
    </lineage>
</organism>
<dbReference type="Pfam" id="PF04221">
    <property type="entry name" value="RelB"/>
    <property type="match status" value="1"/>
</dbReference>
<dbReference type="InterPro" id="IPR013321">
    <property type="entry name" value="Arc_rbn_hlx_hlx"/>
</dbReference>
<dbReference type="InterPro" id="IPR007337">
    <property type="entry name" value="RelB/DinJ"/>
</dbReference>
<reference evidence="2" key="1">
    <citation type="journal article" date="2019" name="Int. J. Syst. Evol. Microbiol.">
        <title>The Global Catalogue of Microorganisms (GCM) 10K type strain sequencing project: providing services to taxonomists for standard genome sequencing and annotation.</title>
        <authorList>
            <consortium name="The Broad Institute Genomics Platform"/>
            <consortium name="The Broad Institute Genome Sequencing Center for Infectious Disease"/>
            <person name="Wu L."/>
            <person name="Ma J."/>
        </authorList>
    </citation>
    <scope>NUCLEOTIDE SEQUENCE [LARGE SCALE GENOMIC DNA]</scope>
    <source>
        <strain evidence="2">KCTC 12907</strain>
    </source>
</reference>
<name>A0ABW2FCR6_9BACL</name>
<dbReference type="EMBL" id="JBHTAI010000009">
    <property type="protein sequence ID" value="MFC7149971.1"/>
    <property type="molecule type" value="Genomic_DNA"/>
</dbReference>
<proteinExistence type="predicted"/>
<dbReference type="Gene3D" id="1.10.1220.10">
    <property type="entry name" value="Met repressor-like"/>
    <property type="match status" value="1"/>
</dbReference>
<keyword evidence="2" id="KW-1185">Reference proteome</keyword>